<organism evidence="1 2">
    <name type="scientific">Legionella cardiaca</name>
    <dbReference type="NCBI Taxonomy" id="1071983"/>
    <lineage>
        <taxon>Bacteria</taxon>
        <taxon>Pseudomonadati</taxon>
        <taxon>Pseudomonadota</taxon>
        <taxon>Gammaproteobacteria</taxon>
        <taxon>Legionellales</taxon>
        <taxon>Legionellaceae</taxon>
        <taxon>Legionella</taxon>
    </lineage>
</organism>
<evidence type="ECO:0000313" key="1">
    <source>
        <dbReference type="EMBL" id="WED44366.1"/>
    </source>
</evidence>
<dbReference type="RefSeq" id="WP_275090184.1">
    <property type="nucleotide sequence ID" value="NZ_CP119078.1"/>
</dbReference>
<keyword evidence="2" id="KW-1185">Reference proteome</keyword>
<proteinExistence type="predicted"/>
<evidence type="ECO:0000313" key="2">
    <source>
        <dbReference type="Proteomes" id="UP001222087"/>
    </source>
</evidence>
<sequence length="379" mass="43671">MPVFEEYLSYQPQKFLRSLNSEKINEARSEEQEEQRYLQALYEFKRNLDSIQKPSSEIIRLRTLVDSAVKRLDKGDGLSYVSFELQKIAHEFAPSERSFEPLGSFMSVLNKQGHHLSQLPLSKSKKELMSAMDEDFKHQMQMLERQFHANGYINNSLMSLLREMQRVQQDNLGIACESYKKLDPLGQCNKKLELLEKFKKDNPALADNYSLELIQKMLQTHKNNLQIVCKSDFFSKTDFLEANEVQKSSNNLNSVISSVSLEGILKDYLIKRTQETENIDGHCVTKQYRHKLFTFMQHSYSDKEEAVSALVEALKGNGQGNLSEHLSTLRNGNLGKELRSFIKMGHADALFENGQKPRTVRDFITALDSQALAQNYSYK</sequence>
<name>A0ABY8AW15_9GAMM</name>
<dbReference type="EMBL" id="CP119078">
    <property type="protein sequence ID" value="WED44366.1"/>
    <property type="molecule type" value="Genomic_DNA"/>
</dbReference>
<accession>A0ABY8AW15</accession>
<protein>
    <submittedName>
        <fullName evidence="1">Uncharacterized protein</fullName>
    </submittedName>
</protein>
<gene>
    <name evidence="1" type="ORF">PXX05_06145</name>
</gene>
<dbReference type="Proteomes" id="UP001222087">
    <property type="component" value="Chromosome"/>
</dbReference>
<reference evidence="1 2" key="1">
    <citation type="submission" date="2023-02" db="EMBL/GenBank/DDBJ databases">
        <title>Genome Sequence of L. cardiaca H63T.</title>
        <authorList>
            <person name="Lopez A.E."/>
            <person name="Cianciotto N.P."/>
        </authorList>
    </citation>
    <scope>NUCLEOTIDE SEQUENCE [LARGE SCALE GENOMIC DNA]</scope>
    <source>
        <strain evidence="1 2">H63</strain>
    </source>
</reference>